<evidence type="ECO:0000313" key="1">
    <source>
        <dbReference type="EMBL" id="KAJ1951266.1"/>
    </source>
</evidence>
<accession>A0ACC1JHA4</accession>
<comment type="caution">
    <text evidence="1">The sequence shown here is derived from an EMBL/GenBank/DDBJ whole genome shotgun (WGS) entry which is preliminary data.</text>
</comment>
<reference evidence="1" key="1">
    <citation type="submission" date="2022-07" db="EMBL/GenBank/DDBJ databases">
        <title>Phylogenomic reconstructions and comparative analyses of Kickxellomycotina fungi.</title>
        <authorList>
            <person name="Reynolds N.K."/>
            <person name="Stajich J.E."/>
            <person name="Barry K."/>
            <person name="Grigoriev I.V."/>
            <person name="Crous P."/>
            <person name="Smith M.E."/>
        </authorList>
    </citation>
    <scope>NUCLEOTIDE SEQUENCE</scope>
    <source>
        <strain evidence="1">NRRL 5244</strain>
    </source>
</reference>
<organism evidence="1 2">
    <name type="scientific">Linderina macrospora</name>
    <dbReference type="NCBI Taxonomy" id="4868"/>
    <lineage>
        <taxon>Eukaryota</taxon>
        <taxon>Fungi</taxon>
        <taxon>Fungi incertae sedis</taxon>
        <taxon>Zoopagomycota</taxon>
        <taxon>Kickxellomycotina</taxon>
        <taxon>Kickxellomycetes</taxon>
        <taxon>Kickxellales</taxon>
        <taxon>Kickxellaceae</taxon>
        <taxon>Linderina</taxon>
    </lineage>
</organism>
<sequence length="362" mass="40294">MDHALNINTDDSLVEHTTDKKWNVRTAVHEYGDGSYAVYDGIVVFSNWSDQGLYLIDTNNKEQRVPRRICECNDNLRYAAATIHPSKKFLVAVREDHREVDLGAPATLVAISLADAGSEVVLFDSHDFVSTPVFSPKNDEIAFYAWNHPGMNWDATTLFRATIAFGSDGIPTSLVNQTIVVGKKDDPCESVYQPRFGETGRLYFLSHRNTYHIDSDGQVTLSLDMPMEAEFGPPKWAFGISRFQAMPGHSDAVLVTPTLDDKTRLGLLNVNYGDSTGKGRNYRERLYLQFGVIDMQGYCAAALYLANIEHVDRKRLRIMGGSASGFTTLACVVLLTSFWKKDHHGTLCNGLTNGLLSLDTRV</sequence>
<protein>
    <submittedName>
        <fullName evidence="1">Uncharacterized protein</fullName>
    </submittedName>
</protein>
<keyword evidence="2" id="KW-1185">Reference proteome</keyword>
<name>A0ACC1JHA4_9FUNG</name>
<dbReference type="Proteomes" id="UP001150603">
    <property type="component" value="Unassembled WGS sequence"/>
</dbReference>
<dbReference type="EMBL" id="JANBPW010000034">
    <property type="protein sequence ID" value="KAJ1951266.1"/>
    <property type="molecule type" value="Genomic_DNA"/>
</dbReference>
<proteinExistence type="predicted"/>
<evidence type="ECO:0000313" key="2">
    <source>
        <dbReference type="Proteomes" id="UP001150603"/>
    </source>
</evidence>
<gene>
    <name evidence="1" type="ORF">FBU59_000263</name>
</gene>